<reference evidence="2" key="1">
    <citation type="journal article" date="2020" name="Nature">
        <title>Giant virus diversity and host interactions through global metagenomics.</title>
        <authorList>
            <person name="Schulz F."/>
            <person name="Roux S."/>
            <person name="Paez-Espino D."/>
            <person name="Jungbluth S."/>
            <person name="Walsh D.A."/>
            <person name="Denef V.J."/>
            <person name="McMahon K.D."/>
            <person name="Konstantinidis K.T."/>
            <person name="Eloe-Fadrosh E.A."/>
            <person name="Kyrpides N.C."/>
            <person name="Woyke T."/>
        </authorList>
    </citation>
    <scope>NUCLEOTIDE SEQUENCE</scope>
    <source>
        <strain evidence="2">GVMAG-S-3300012000-57</strain>
    </source>
</reference>
<feature type="transmembrane region" description="Helical" evidence="1">
    <location>
        <begin position="79"/>
        <end position="99"/>
    </location>
</feature>
<evidence type="ECO:0000313" key="2">
    <source>
        <dbReference type="EMBL" id="QHU17222.1"/>
    </source>
</evidence>
<dbReference type="EMBL" id="MN740899">
    <property type="protein sequence ID" value="QHU17222.1"/>
    <property type="molecule type" value="Genomic_DNA"/>
</dbReference>
<evidence type="ECO:0000256" key="1">
    <source>
        <dbReference type="SAM" id="Phobius"/>
    </source>
</evidence>
<feature type="transmembrane region" description="Helical" evidence="1">
    <location>
        <begin position="45"/>
        <end position="67"/>
    </location>
</feature>
<keyword evidence="1" id="KW-0472">Membrane</keyword>
<evidence type="ECO:0008006" key="3">
    <source>
        <dbReference type="Google" id="ProtNLM"/>
    </source>
</evidence>
<keyword evidence="1" id="KW-0812">Transmembrane</keyword>
<protein>
    <recommendedName>
        <fullName evidence="3">Transmembrane protein</fullName>
    </recommendedName>
</protein>
<sequence length="105" mass="11992">MNIPGLRHLCTPAYVYLVISMIAIIVMAFQNLGHDGLYCIGHYDCNVSSVTMIFVLKVLYVIFWTWVLNIICRGGVPALAWFFVISPFVLMFIFIAMMLTQRNPL</sequence>
<proteinExistence type="predicted"/>
<feature type="transmembrane region" description="Helical" evidence="1">
    <location>
        <begin position="13"/>
        <end position="33"/>
    </location>
</feature>
<name>A0A6C0KGU8_9ZZZZ</name>
<dbReference type="AlphaFoldDB" id="A0A6C0KGU8"/>
<organism evidence="2">
    <name type="scientific">viral metagenome</name>
    <dbReference type="NCBI Taxonomy" id="1070528"/>
    <lineage>
        <taxon>unclassified sequences</taxon>
        <taxon>metagenomes</taxon>
        <taxon>organismal metagenomes</taxon>
    </lineage>
</organism>
<keyword evidence="1" id="KW-1133">Transmembrane helix</keyword>
<accession>A0A6C0KGU8</accession>